<feature type="domain" description="ADF-H" evidence="10">
    <location>
        <begin position="6"/>
        <end position="135"/>
    </location>
</feature>
<dbReference type="InterPro" id="IPR001452">
    <property type="entry name" value="SH3_domain"/>
</dbReference>
<evidence type="ECO:0000256" key="7">
    <source>
        <dbReference type="PROSITE-ProRule" id="PRU00192"/>
    </source>
</evidence>
<dbReference type="Pfam" id="PF00018">
    <property type="entry name" value="SH3_1"/>
    <property type="match status" value="1"/>
</dbReference>
<dbReference type="PROSITE" id="PS50002">
    <property type="entry name" value="SH3"/>
    <property type="match status" value="2"/>
</dbReference>
<evidence type="ECO:0000256" key="4">
    <source>
        <dbReference type="ARBA" id="ARBA00023203"/>
    </source>
</evidence>
<dbReference type="PROSITE" id="PS51263">
    <property type="entry name" value="ADF_H"/>
    <property type="match status" value="1"/>
</dbReference>
<feature type="compositionally biased region" description="Basic and acidic residues" evidence="8">
    <location>
        <begin position="334"/>
        <end position="346"/>
    </location>
</feature>
<dbReference type="Gene3D" id="3.40.20.10">
    <property type="entry name" value="Severin"/>
    <property type="match status" value="1"/>
</dbReference>
<feature type="compositionally biased region" description="Basic and acidic residues" evidence="8">
    <location>
        <begin position="225"/>
        <end position="235"/>
    </location>
</feature>
<dbReference type="Gene3D" id="2.30.30.40">
    <property type="entry name" value="SH3 Domains"/>
    <property type="match status" value="2"/>
</dbReference>
<dbReference type="GO" id="GO:0030833">
    <property type="term" value="P:regulation of actin filament polymerization"/>
    <property type="evidence" value="ECO:0007669"/>
    <property type="project" value="TreeGrafter"/>
</dbReference>
<feature type="compositionally biased region" description="Basic and acidic residues" evidence="8">
    <location>
        <begin position="250"/>
        <end position="327"/>
    </location>
</feature>
<dbReference type="GO" id="GO:0051015">
    <property type="term" value="F:actin filament binding"/>
    <property type="evidence" value="ECO:0007669"/>
    <property type="project" value="TreeGrafter"/>
</dbReference>
<dbReference type="EMBL" id="JAAECE010000012">
    <property type="protein sequence ID" value="KAF1796575.1"/>
    <property type="molecule type" value="Genomic_DNA"/>
</dbReference>
<feature type="region of interest" description="Disordered" evidence="8">
    <location>
        <begin position="495"/>
        <end position="535"/>
    </location>
</feature>
<feature type="domain" description="SH3" evidence="9">
    <location>
        <begin position="533"/>
        <end position="593"/>
    </location>
</feature>
<dbReference type="InterPro" id="IPR002108">
    <property type="entry name" value="ADF-H"/>
</dbReference>
<dbReference type="InterPro" id="IPR029006">
    <property type="entry name" value="ADF-H/Gelsolin-like_dom_sf"/>
</dbReference>
<dbReference type="FunFam" id="3.40.20.10:FF:000018">
    <property type="entry name" value="Coactosin-like 1"/>
    <property type="match status" value="1"/>
</dbReference>
<evidence type="ECO:0000256" key="2">
    <source>
        <dbReference type="ARBA" id="ARBA00022443"/>
    </source>
</evidence>
<dbReference type="CDD" id="cd11281">
    <property type="entry name" value="ADF_drebrin_like"/>
    <property type="match status" value="1"/>
</dbReference>
<evidence type="ECO:0000256" key="8">
    <source>
        <dbReference type="SAM" id="MobiDB-lite"/>
    </source>
</evidence>
<dbReference type="PRINTS" id="PR00452">
    <property type="entry name" value="SH3DOMAIN"/>
</dbReference>
<gene>
    <name evidence="11" type="ORF">FB192DRAFT_1405174</name>
</gene>
<feature type="compositionally biased region" description="Basic and acidic residues" evidence="8">
    <location>
        <begin position="356"/>
        <end position="399"/>
    </location>
</feature>
<evidence type="ECO:0000256" key="5">
    <source>
        <dbReference type="ARBA" id="ARBA00023212"/>
    </source>
</evidence>
<dbReference type="Proteomes" id="UP000469890">
    <property type="component" value="Unassembled WGS sequence"/>
</dbReference>
<dbReference type="CDD" id="cd11819">
    <property type="entry name" value="SH3_Cortactin_like"/>
    <property type="match status" value="2"/>
</dbReference>
<comment type="subcellular location">
    <subcellularLocation>
        <location evidence="1">Cytoplasm</location>
        <location evidence="1">Cytoskeleton</location>
    </subcellularLocation>
</comment>
<feature type="compositionally biased region" description="Low complexity" evidence="8">
    <location>
        <begin position="236"/>
        <end position="247"/>
    </location>
</feature>
<keyword evidence="4" id="KW-0009">Actin-binding</keyword>
<comment type="similarity">
    <text evidence="6">Belongs to the actin-binding proteins ADF family. Coactosin subfamily.</text>
</comment>
<dbReference type="GO" id="GO:0030864">
    <property type="term" value="C:cortical actin cytoskeleton"/>
    <property type="evidence" value="ECO:0007669"/>
    <property type="project" value="TreeGrafter"/>
</dbReference>
<dbReference type="Pfam" id="PF14604">
    <property type="entry name" value="SH3_9"/>
    <property type="match status" value="1"/>
</dbReference>
<keyword evidence="2 7" id="KW-0728">SH3 domain</keyword>
<dbReference type="SUPFAM" id="SSF50044">
    <property type="entry name" value="SH3-domain"/>
    <property type="match status" value="2"/>
</dbReference>
<evidence type="ECO:0000256" key="6">
    <source>
        <dbReference type="ARBA" id="ARBA00038052"/>
    </source>
</evidence>
<evidence type="ECO:0000256" key="1">
    <source>
        <dbReference type="ARBA" id="ARBA00004245"/>
    </source>
</evidence>
<comment type="caution">
    <text evidence="11">The sequence shown here is derived from an EMBL/GenBank/DDBJ whole genome shotgun (WGS) entry which is preliminary data.</text>
</comment>
<sequence length="593" mass="68363">MSFHVNFTTHGPELNAAYQAVISEKDDTNWLIYAYDKGTYDLRVQATGDGGLEELNDEFSDGKVQFAYAKVIDPNTELPKFVFVGWCGSGVPELRKAFFNSQLSDVSKFFKSFHVQINARDEADVEPELIMKRVAESSGANYSVHKESAKPQARVTPVGSVYKKTEIPNIAAMQRESMTKENAPKPVGTNYTPVQTTPRKMEQRWNMAQNQDSGANAVRAERERFEKEVRDREMQQAKVQQQQQPQQDDTNDRLQAEAEAAARREQADADRRRREQEAEERRIREQEDEMARQRVQEEEERQRQEEEEYHRRQQAEQEDSERRRQQQEAEEEEERRRQQEQEEQERHRRNAEREEEERREAAERQRRQQEEEEHHRQQQEQLKRQKEQEEEEKRQRQQEQEEALQSQLNKTADRAVHASQAAGAAAAAPSGPHQGISAVVLFEYDASETNEMSLVEGEVVTQIDQVDEGWWFGVSEDGKKQGLFPANYVQILEEEEQQHTQPAAAAPAAAAADIPAAPPMPVHPEEPKQQQQSQGNVAVALYDYSAEEDNEISFAEGDTITQIEFVSEDWWQGLASNGKTMGLFPANYVELKQ</sequence>
<dbReference type="PRINTS" id="PR00499">
    <property type="entry name" value="P67PHOX"/>
</dbReference>
<evidence type="ECO:0000313" key="12">
    <source>
        <dbReference type="Proteomes" id="UP000469890"/>
    </source>
</evidence>
<dbReference type="GO" id="GO:0030427">
    <property type="term" value="C:site of polarized growth"/>
    <property type="evidence" value="ECO:0007669"/>
    <property type="project" value="TreeGrafter"/>
</dbReference>
<protein>
    <submittedName>
        <fullName evidence="11">Uncharacterized protein</fullName>
    </submittedName>
</protein>
<accession>A0A8H4B6D8</accession>
<keyword evidence="3" id="KW-0963">Cytoplasm</keyword>
<evidence type="ECO:0000256" key="3">
    <source>
        <dbReference type="ARBA" id="ARBA00022490"/>
    </source>
</evidence>
<dbReference type="PANTHER" id="PTHR10829">
    <property type="entry name" value="CORTACTIN AND DREBRIN"/>
    <property type="match status" value="1"/>
</dbReference>
<keyword evidence="5" id="KW-0206">Cytoskeleton</keyword>
<dbReference type="PANTHER" id="PTHR10829:SF25">
    <property type="entry name" value="DREBRIN-LIKE PROTEIN"/>
    <property type="match status" value="1"/>
</dbReference>
<dbReference type="GO" id="GO:0005884">
    <property type="term" value="C:actin filament"/>
    <property type="evidence" value="ECO:0007669"/>
    <property type="project" value="TreeGrafter"/>
</dbReference>
<proteinExistence type="inferred from homology"/>
<dbReference type="SMART" id="SM00326">
    <property type="entry name" value="SH3"/>
    <property type="match status" value="2"/>
</dbReference>
<evidence type="ECO:0000259" key="9">
    <source>
        <dbReference type="PROSITE" id="PS50002"/>
    </source>
</evidence>
<name>A0A8H4B6D8_MUCCL</name>
<reference evidence="11 12" key="1">
    <citation type="submission" date="2019-09" db="EMBL/GenBank/DDBJ databases">
        <authorList>
            <consortium name="DOE Joint Genome Institute"/>
            <person name="Mondo S.J."/>
            <person name="Navarro-Mendoza M.I."/>
            <person name="Perez-Arques C."/>
            <person name="Panchal S."/>
            <person name="Nicolas F.E."/>
            <person name="Ganguly P."/>
            <person name="Pangilinan J."/>
            <person name="Grigoriev I."/>
            <person name="Heitman J."/>
            <person name="Sanya K."/>
            <person name="Garre V."/>
        </authorList>
    </citation>
    <scope>NUCLEOTIDE SEQUENCE [LARGE SCALE GENOMIC DNA]</scope>
    <source>
        <strain evidence="11 12">MU402</strain>
    </source>
</reference>
<feature type="compositionally biased region" description="Low complexity" evidence="8">
    <location>
        <begin position="417"/>
        <end position="432"/>
    </location>
</feature>
<organism evidence="11 12">
    <name type="scientific">Mucor circinelloides f. lusitanicus</name>
    <name type="common">Mucor racemosus var. lusitanicus</name>
    <dbReference type="NCBI Taxonomy" id="29924"/>
    <lineage>
        <taxon>Eukaryota</taxon>
        <taxon>Fungi</taxon>
        <taxon>Fungi incertae sedis</taxon>
        <taxon>Mucoromycota</taxon>
        <taxon>Mucoromycotina</taxon>
        <taxon>Mucoromycetes</taxon>
        <taxon>Mucorales</taxon>
        <taxon>Mucorineae</taxon>
        <taxon>Mucoraceae</taxon>
        <taxon>Mucor</taxon>
    </lineage>
</organism>
<dbReference type="SMART" id="SM00102">
    <property type="entry name" value="ADF"/>
    <property type="match status" value="1"/>
</dbReference>
<dbReference type="SUPFAM" id="SSF55753">
    <property type="entry name" value="Actin depolymerizing proteins"/>
    <property type="match status" value="1"/>
</dbReference>
<evidence type="ECO:0000313" key="11">
    <source>
        <dbReference type="EMBL" id="KAF1796575.1"/>
    </source>
</evidence>
<dbReference type="AlphaFoldDB" id="A0A8H4B6D8"/>
<feature type="compositionally biased region" description="Low complexity" evidence="8">
    <location>
        <begin position="502"/>
        <end position="515"/>
    </location>
</feature>
<dbReference type="Pfam" id="PF00241">
    <property type="entry name" value="Cofilin_ADF"/>
    <property type="match status" value="1"/>
</dbReference>
<evidence type="ECO:0000259" key="10">
    <source>
        <dbReference type="PROSITE" id="PS51263"/>
    </source>
</evidence>
<feature type="domain" description="SH3" evidence="9">
    <location>
        <begin position="433"/>
        <end position="494"/>
    </location>
</feature>
<dbReference type="InterPro" id="IPR036028">
    <property type="entry name" value="SH3-like_dom_sf"/>
</dbReference>
<feature type="region of interest" description="Disordered" evidence="8">
    <location>
        <begin position="225"/>
        <end position="432"/>
    </location>
</feature>